<protein>
    <submittedName>
        <fullName evidence="1">Uncharacterized protein</fullName>
    </submittedName>
</protein>
<dbReference type="EMBL" id="CP033932">
    <property type="protein sequence ID" value="AZB25593.1"/>
    <property type="molecule type" value="Genomic_DNA"/>
</dbReference>
<dbReference type="AlphaFoldDB" id="A0A3G6TCM0"/>
<gene>
    <name evidence="1" type="ORF">EG339_13870</name>
</gene>
<evidence type="ECO:0000313" key="1">
    <source>
        <dbReference type="EMBL" id="AZB25593.1"/>
    </source>
</evidence>
<dbReference type="RefSeq" id="WP_123870546.1">
    <property type="nucleotide sequence ID" value="NZ_CP033932.1"/>
</dbReference>
<sequence>MGTAGIKKALIKDARQNAKPYNNSFLVELGHGQSSFTAYIDKSCLGPGTENPETTIKDVKWFLVREHVWSSYKRTYPKLSPSDFFTKLTTEEKDFKTFEGNNLLVDASTFNDGRVGDIGVIYLIIPYSVFPETDQTVPLQAVLLDKPQVLYCNFKFPKGGYIPLENNDKKATYGQTVEVEVYTHLLPDYRNGSDKFVFDVELINKGEAVAKLEKQEILNSELGAFDYNPTKILKFVIDPEWQKKHSNKKIDEKFYLRLKGNIGYTGPVVVASDYVAPSGDYDSEKQTSSWKRLERGKWVYDTSNELLVPFDTMSDLLSRYEVEKNNMIQYIGDIEYSVKENNPCAYSMITVNDGEKDIEIFNEYKPIKTVSDNTKRFVDIVAGDKEKKAVKVTAKFLESKESKPIAIKNGNACEMILNNGHKHSTLEDVFKMGWILGQWVPSQDPQVWMSNFLDKIKANISPNYYHPSNALSAPIIASAKAKPDQEAKGIPASKENQKKYEFVTVAAIQGLTKDDYTINTADDSITLQLQYRYNKSYDNRILNYLYGEQEYFKKGALDDNYKNIWVVGYLLRWIKNDSLEQLYFVPVSTCRYPNQIAKIRVFPDMKWVFNFNYNIETPIYYKSTTALETYYSGFNEGRDITTANSSRRREIQDSNVTNILQPYVGRKTSFGLSVECEVNGEKDVFKLGKDFAEKYRKMIYPFLWMVNTLDNSFGLPEARNEEHRIRTSRNPGLLARLNKLPMSFELKPPSLGVGLGIGYASSKNGEITYELDGRIKANPIIGAEVKLDILALGSKFKPFGVIIDALDIVSWAANVLSGGHVEIDYKIEVRFTAEVKLIGKQISKDPKTNEKKYAPEAHLKYNLKDKKLHFEGGLQGIIKGEIEVSLKILIQAKAKNMNNQPLEDKKNKKAELSVGVQGSSYVSLSCPFELNEKGNLDVDFYFSGIKVEVWFRASYSSKNTDGDPDYSEKIIPHIDITKPIEF</sequence>
<accession>A0A3G6TCM0</accession>
<evidence type="ECO:0000313" key="2">
    <source>
        <dbReference type="Proteomes" id="UP000271193"/>
    </source>
</evidence>
<keyword evidence="2" id="KW-1185">Reference proteome</keyword>
<name>A0A3G6TCM0_9FLAO</name>
<reference evidence="2" key="1">
    <citation type="submission" date="2018-11" db="EMBL/GenBank/DDBJ databases">
        <title>Proposal to divide the Flavobacteriaceae and reorganize its genera based on Amino Acid Identity values calculated from whole genome sequences.</title>
        <authorList>
            <person name="Nicholson A.C."/>
            <person name="Gulvik C.A."/>
            <person name="Whitney A.M."/>
            <person name="Humrighouse B.W."/>
            <person name="Bell M."/>
            <person name="Holmes B."/>
            <person name="Steigerwalt A.G."/>
            <person name="Villarma A."/>
            <person name="Sheth M."/>
            <person name="Batra D."/>
            <person name="Pryor J."/>
            <person name="Bernardet J.-F."/>
            <person name="Hugo C."/>
            <person name="Kampfer P."/>
            <person name="Newman J."/>
            <person name="McQuiston J.R."/>
        </authorList>
    </citation>
    <scope>NUCLEOTIDE SEQUENCE [LARGE SCALE GENOMIC DNA]</scope>
    <source>
        <strain evidence="2">G0229</strain>
    </source>
</reference>
<dbReference type="Proteomes" id="UP000271193">
    <property type="component" value="Chromosome"/>
</dbReference>
<dbReference type="KEGG" id="cben:EG339_13870"/>
<organism evidence="1 2">
    <name type="scientific">Chryseobacterium bernardetii</name>
    <dbReference type="NCBI Taxonomy" id="1241978"/>
    <lineage>
        <taxon>Bacteria</taxon>
        <taxon>Pseudomonadati</taxon>
        <taxon>Bacteroidota</taxon>
        <taxon>Flavobacteriia</taxon>
        <taxon>Flavobacteriales</taxon>
        <taxon>Weeksellaceae</taxon>
        <taxon>Chryseobacterium group</taxon>
        <taxon>Chryseobacterium</taxon>
    </lineage>
</organism>
<proteinExistence type="predicted"/>
<dbReference type="GeneID" id="99065892"/>